<accession>A0A645DK06</accession>
<sequence length="239" mass="26970">MTGHRLFILVESDDAHAKSELGNVGYLPSDAAEPDDGKGLACYLLAADRFPPTLFHRLVVFHRSSHEGKQHADRMFGYRLIQCPRGVGNQNAQLLAQSDRNGIIPNAHTNQQGISFQIPIELLRKDFMADDKAHDTLLSLHCEHLLPCILGKHLCHLVRSIIDSLTSVVGMFLKIEHAHSPQRFFFRRIAEVSLAIVALYILDWETNIRTMTITSIKAKGLVMRGIKEPWETMSPLLRF</sequence>
<dbReference type="AlphaFoldDB" id="A0A645DK06"/>
<comment type="caution">
    <text evidence="1">The sequence shown here is derived from an EMBL/GenBank/DDBJ whole genome shotgun (WGS) entry which is preliminary data.</text>
</comment>
<organism evidence="1">
    <name type="scientific">bioreactor metagenome</name>
    <dbReference type="NCBI Taxonomy" id="1076179"/>
    <lineage>
        <taxon>unclassified sequences</taxon>
        <taxon>metagenomes</taxon>
        <taxon>ecological metagenomes</taxon>
    </lineage>
</organism>
<dbReference type="EMBL" id="VSSQ01036819">
    <property type="protein sequence ID" value="MPM89388.1"/>
    <property type="molecule type" value="Genomic_DNA"/>
</dbReference>
<reference evidence="1" key="1">
    <citation type="submission" date="2019-08" db="EMBL/GenBank/DDBJ databases">
        <authorList>
            <person name="Kucharzyk K."/>
            <person name="Murdoch R.W."/>
            <person name="Higgins S."/>
            <person name="Loffler F."/>
        </authorList>
    </citation>
    <scope>NUCLEOTIDE SEQUENCE</scope>
</reference>
<gene>
    <name evidence="1" type="ORF">SDC9_136497</name>
</gene>
<protein>
    <submittedName>
        <fullName evidence="1">Uncharacterized protein</fullName>
    </submittedName>
</protein>
<name>A0A645DK06_9ZZZZ</name>
<proteinExistence type="predicted"/>
<evidence type="ECO:0000313" key="1">
    <source>
        <dbReference type="EMBL" id="MPM89388.1"/>
    </source>
</evidence>